<dbReference type="SUPFAM" id="SSF55347">
    <property type="entry name" value="Glyceraldehyde-3-phosphate dehydrogenase-like, C-terminal domain"/>
    <property type="match status" value="1"/>
</dbReference>
<reference evidence="3 4" key="1">
    <citation type="submission" date="2012-02" db="EMBL/GenBank/DDBJ databases">
        <title>Improved High-Quality Draft genome of Joostella marina DSM 19592.</title>
        <authorList>
            <consortium name="US DOE Joint Genome Institute (JGI-PGF)"/>
            <person name="Lucas S."/>
            <person name="Copeland A."/>
            <person name="Lapidus A."/>
            <person name="Bruce D."/>
            <person name="Goodwin L."/>
            <person name="Pitluck S."/>
            <person name="Peters L."/>
            <person name="Chertkov O."/>
            <person name="Ovchinnikova G."/>
            <person name="Kyrpides N."/>
            <person name="Mavromatis K."/>
            <person name="Detter J.C."/>
            <person name="Han C."/>
            <person name="Land M."/>
            <person name="Hauser L."/>
            <person name="Markowitz V."/>
            <person name="Cheng J.-F."/>
            <person name="Hugenholtz P."/>
            <person name="Woyke T."/>
            <person name="Wu D."/>
            <person name="Tindall B."/>
            <person name="Brambilla E."/>
            <person name="Klenk H.-P."/>
            <person name="Eisen J.A."/>
        </authorList>
    </citation>
    <scope>NUCLEOTIDE SEQUENCE [LARGE SCALE GENOMIC DNA]</scope>
    <source>
        <strain evidence="3 4">DSM 19592</strain>
    </source>
</reference>
<evidence type="ECO:0000259" key="1">
    <source>
        <dbReference type="Pfam" id="PF01408"/>
    </source>
</evidence>
<sequence>MKRRNFIKSTAAAGSALYIVPSHVMGGIHVPPSDTLYMAGVGVGGRGGQVIKELYNTKKVKYVALCDVDNVRAKDTFNAHPNAKTYSDFRKVYDNHLKDIDAIMVATPDHNHATVAIPFMQAKKHAYVEKPLTHTIAEARLMSKVTKEQGIVTQMGNQGSSSDGARTTQEWIEAGVIGKVLKVDCWTNRPVWPQGLRNSPDGEPVPDTLDWNQWLGPAEFRPYNSAYLPFKWRGWWDFGTGALGDMGCHILETPFRTLKLGYPTEAEASCTTVWSGDFVEANYDEACPPSSIVRLKFNTEAHGDIEVNWYDGGIMPKIPEELQEGETIGDPGGGSIFYGEKGILVTDAYSENPRILNHYKDKVGAFPREHLKRVDGAIGGHYNNFVDGCLKGIETSSPFSYAGPLTEAVLMGNLAIKAFQYKVLQPGKKVGDWAPYDYPGRKKILWDGENMKVTNYPDANKWVTGTYRKGWELKV</sequence>
<keyword evidence="4" id="KW-1185">Reference proteome</keyword>
<feature type="domain" description="Gfo/Idh/MocA-like oxidoreductase bacterial type C-terminal" evidence="2">
    <location>
        <begin position="194"/>
        <end position="252"/>
    </location>
</feature>
<dbReference type="Gene3D" id="3.30.360.10">
    <property type="entry name" value="Dihydrodipicolinate Reductase, domain 2"/>
    <property type="match status" value="1"/>
</dbReference>
<dbReference type="InterPro" id="IPR043906">
    <property type="entry name" value="Gfo/Idh/MocA_OxRdtase_bact_C"/>
</dbReference>
<dbReference type="PANTHER" id="PTHR43818">
    <property type="entry name" value="BCDNA.GH03377"/>
    <property type="match status" value="1"/>
</dbReference>
<dbReference type="SUPFAM" id="SSF51735">
    <property type="entry name" value="NAD(P)-binding Rossmann-fold domains"/>
    <property type="match status" value="1"/>
</dbReference>
<dbReference type="RefSeq" id="WP_008611187.1">
    <property type="nucleotide sequence ID" value="NZ_JH651379.1"/>
</dbReference>
<dbReference type="Pfam" id="PF19051">
    <property type="entry name" value="GFO_IDH_MocA_C2"/>
    <property type="match status" value="1"/>
</dbReference>
<dbReference type="OrthoDB" id="726883at2"/>
<feature type="domain" description="Gfo/Idh/MocA-like oxidoreductase N-terminal" evidence="1">
    <location>
        <begin position="41"/>
        <end position="156"/>
    </location>
</feature>
<evidence type="ECO:0000313" key="4">
    <source>
        <dbReference type="Proteomes" id="UP000004690"/>
    </source>
</evidence>
<name>I3C389_9FLAO</name>
<gene>
    <name evidence="3" type="ORF">JoomaDRAFT_1061</name>
</gene>
<protein>
    <submittedName>
        <fullName evidence="3">Putative dehydrogenase</fullName>
    </submittedName>
</protein>
<evidence type="ECO:0000259" key="2">
    <source>
        <dbReference type="Pfam" id="PF19051"/>
    </source>
</evidence>
<dbReference type="InterPro" id="IPR000683">
    <property type="entry name" value="Gfo/Idh/MocA-like_OxRdtase_N"/>
</dbReference>
<organism evidence="3 4">
    <name type="scientific">Galbibacter orientalis DSM 19592</name>
    <dbReference type="NCBI Taxonomy" id="926559"/>
    <lineage>
        <taxon>Bacteria</taxon>
        <taxon>Pseudomonadati</taxon>
        <taxon>Bacteroidota</taxon>
        <taxon>Flavobacteriia</taxon>
        <taxon>Flavobacteriales</taxon>
        <taxon>Flavobacteriaceae</taxon>
        <taxon>Galbibacter</taxon>
    </lineage>
</organism>
<dbReference type="GO" id="GO:0000166">
    <property type="term" value="F:nucleotide binding"/>
    <property type="evidence" value="ECO:0007669"/>
    <property type="project" value="InterPro"/>
</dbReference>
<dbReference type="EMBL" id="JH651379">
    <property type="protein sequence ID" value="EIJ38082.1"/>
    <property type="molecule type" value="Genomic_DNA"/>
</dbReference>
<proteinExistence type="predicted"/>
<dbReference type="PANTHER" id="PTHR43818:SF10">
    <property type="entry name" value="NADH-DEPENDENT DEHYDROGENASE-RELATED"/>
    <property type="match status" value="1"/>
</dbReference>
<dbReference type="Proteomes" id="UP000004690">
    <property type="component" value="Unassembled WGS sequence"/>
</dbReference>
<dbReference type="Gene3D" id="3.40.50.720">
    <property type="entry name" value="NAD(P)-binding Rossmann-like Domain"/>
    <property type="match status" value="1"/>
</dbReference>
<dbReference type="eggNOG" id="COG0673">
    <property type="taxonomic scope" value="Bacteria"/>
</dbReference>
<dbReference type="STRING" id="926559.JoomaDRAFT_1061"/>
<dbReference type="HOGENOM" id="CLU_023194_24_0_10"/>
<evidence type="ECO:0000313" key="3">
    <source>
        <dbReference type="EMBL" id="EIJ38082.1"/>
    </source>
</evidence>
<dbReference type="InterPro" id="IPR036291">
    <property type="entry name" value="NAD(P)-bd_dom_sf"/>
</dbReference>
<accession>I3C389</accession>
<dbReference type="InterPro" id="IPR050463">
    <property type="entry name" value="Gfo/Idh/MocA_oxidrdct_glycsds"/>
</dbReference>
<dbReference type="AlphaFoldDB" id="I3C389"/>
<dbReference type="Pfam" id="PF01408">
    <property type="entry name" value="GFO_IDH_MocA"/>
    <property type="match status" value="1"/>
</dbReference>